<dbReference type="PANTHER" id="PTHR23065:SF7">
    <property type="entry name" value="NOSTRIN, ISOFORM H"/>
    <property type="match status" value="1"/>
</dbReference>
<reference evidence="12 13" key="1">
    <citation type="submission" date="2020-11" db="EMBL/GenBank/DDBJ databases">
        <title>Kefir isolates.</title>
        <authorList>
            <person name="Marcisauskas S."/>
            <person name="Kim Y."/>
            <person name="Blasche S."/>
        </authorList>
    </citation>
    <scope>NUCLEOTIDE SEQUENCE [LARGE SCALE GENOMIC DNA]</scope>
    <source>
        <strain evidence="12 13">OG2</strain>
    </source>
</reference>
<dbReference type="CDD" id="cd00174">
    <property type="entry name" value="SH3"/>
    <property type="match status" value="1"/>
</dbReference>
<evidence type="ECO:0000256" key="4">
    <source>
        <dbReference type="ARBA" id="ARBA00022553"/>
    </source>
</evidence>
<feature type="compositionally biased region" description="Polar residues" evidence="9">
    <location>
        <begin position="532"/>
        <end position="541"/>
    </location>
</feature>
<feature type="region of interest" description="Disordered" evidence="9">
    <location>
        <begin position="336"/>
        <end position="450"/>
    </location>
</feature>
<evidence type="ECO:0000256" key="3">
    <source>
        <dbReference type="ARBA" id="ARBA00022490"/>
    </source>
</evidence>
<dbReference type="OrthoDB" id="27823at2759"/>
<name>A0A9P7B609_MAUEX</name>
<dbReference type="Gene3D" id="1.20.1270.60">
    <property type="entry name" value="Arfaptin homology (AH) domain/BAR domain"/>
    <property type="match status" value="1"/>
</dbReference>
<dbReference type="InterPro" id="IPR036028">
    <property type="entry name" value="SH3-like_dom_sf"/>
</dbReference>
<evidence type="ECO:0000256" key="7">
    <source>
        <dbReference type="PROSITE-ProRule" id="PRU01077"/>
    </source>
</evidence>
<evidence type="ECO:0000259" key="11">
    <source>
        <dbReference type="PROSITE" id="PS51741"/>
    </source>
</evidence>
<feature type="compositionally biased region" description="Polar residues" evidence="9">
    <location>
        <begin position="509"/>
        <end position="521"/>
    </location>
</feature>
<dbReference type="Pfam" id="PF00611">
    <property type="entry name" value="FCH"/>
    <property type="match status" value="1"/>
</dbReference>
<dbReference type="PROSITE" id="PS51741">
    <property type="entry name" value="F_BAR"/>
    <property type="match status" value="1"/>
</dbReference>
<keyword evidence="4" id="KW-0597">Phosphoprotein</keyword>
<dbReference type="InterPro" id="IPR001452">
    <property type="entry name" value="SH3_domain"/>
</dbReference>
<dbReference type="Proteomes" id="UP000750334">
    <property type="component" value="Unassembled WGS sequence"/>
</dbReference>
<comment type="caution">
    <text evidence="12">The sequence shown here is derived from an EMBL/GenBank/DDBJ whole genome shotgun (WGS) entry which is preliminary data.</text>
</comment>
<keyword evidence="2 6" id="KW-0728">SH3 domain</keyword>
<accession>A0A9P7B609</accession>
<dbReference type="SMART" id="SM00055">
    <property type="entry name" value="FCH"/>
    <property type="match status" value="1"/>
</dbReference>
<keyword evidence="13" id="KW-1185">Reference proteome</keyword>
<feature type="compositionally biased region" description="Basic and acidic residues" evidence="9">
    <location>
        <begin position="379"/>
        <end position="397"/>
    </location>
</feature>
<evidence type="ECO:0000313" key="12">
    <source>
        <dbReference type="EMBL" id="KAG0660727.1"/>
    </source>
</evidence>
<dbReference type="Gene3D" id="2.30.30.40">
    <property type="entry name" value="SH3 Domains"/>
    <property type="match status" value="1"/>
</dbReference>
<evidence type="ECO:0000256" key="2">
    <source>
        <dbReference type="ARBA" id="ARBA00022443"/>
    </source>
</evidence>
<dbReference type="GO" id="GO:0009898">
    <property type="term" value="C:cytoplasmic side of plasma membrane"/>
    <property type="evidence" value="ECO:0007669"/>
    <property type="project" value="TreeGrafter"/>
</dbReference>
<evidence type="ECO:0000256" key="5">
    <source>
        <dbReference type="ARBA" id="ARBA00023212"/>
    </source>
</evidence>
<feature type="region of interest" description="Disordered" evidence="9">
    <location>
        <begin position="477"/>
        <end position="553"/>
    </location>
</feature>
<dbReference type="InterPro" id="IPR027267">
    <property type="entry name" value="AH/BAR_dom_sf"/>
</dbReference>
<dbReference type="SUPFAM" id="SSF103657">
    <property type="entry name" value="BAR/IMD domain-like"/>
    <property type="match status" value="1"/>
</dbReference>
<dbReference type="AlphaFoldDB" id="A0A9P7B609"/>
<dbReference type="GO" id="GO:0030036">
    <property type="term" value="P:actin cytoskeleton organization"/>
    <property type="evidence" value="ECO:0007669"/>
    <property type="project" value="UniProtKB-ARBA"/>
</dbReference>
<feature type="compositionally biased region" description="Polar residues" evidence="9">
    <location>
        <begin position="336"/>
        <end position="348"/>
    </location>
</feature>
<dbReference type="GO" id="GO:0005543">
    <property type="term" value="F:phospholipid binding"/>
    <property type="evidence" value="ECO:0007669"/>
    <property type="project" value="TreeGrafter"/>
</dbReference>
<dbReference type="SUPFAM" id="SSF50044">
    <property type="entry name" value="SH3-domain"/>
    <property type="match status" value="1"/>
</dbReference>
<feature type="compositionally biased region" description="Polar residues" evidence="9">
    <location>
        <begin position="357"/>
        <end position="375"/>
    </location>
</feature>
<comment type="subcellular location">
    <subcellularLocation>
        <location evidence="1">Cytoplasm</location>
        <location evidence="1">Cytoskeleton</location>
    </subcellularLocation>
</comment>
<dbReference type="GO" id="GO:0120104">
    <property type="term" value="C:mitotic actomyosin contractile ring, proximal layer"/>
    <property type="evidence" value="ECO:0007669"/>
    <property type="project" value="TreeGrafter"/>
</dbReference>
<feature type="compositionally biased region" description="Polar residues" evidence="9">
    <location>
        <begin position="284"/>
        <end position="302"/>
    </location>
</feature>
<dbReference type="InterPro" id="IPR031160">
    <property type="entry name" value="F_BAR_dom"/>
</dbReference>
<keyword evidence="5" id="KW-0206">Cytoskeleton</keyword>
<organism evidence="12 13">
    <name type="scientific">Maudiozyma exigua</name>
    <name type="common">Yeast</name>
    <name type="synonym">Kazachstania exigua</name>
    <dbReference type="NCBI Taxonomy" id="34358"/>
    <lineage>
        <taxon>Eukaryota</taxon>
        <taxon>Fungi</taxon>
        <taxon>Dikarya</taxon>
        <taxon>Ascomycota</taxon>
        <taxon>Saccharomycotina</taxon>
        <taxon>Saccharomycetes</taxon>
        <taxon>Saccharomycetales</taxon>
        <taxon>Saccharomycetaceae</taxon>
        <taxon>Maudiozyma</taxon>
    </lineage>
</organism>
<feature type="compositionally biased region" description="Low complexity" evidence="9">
    <location>
        <begin position="431"/>
        <end position="447"/>
    </location>
</feature>
<feature type="domain" description="SH3" evidence="10">
    <location>
        <begin position="601"/>
        <end position="668"/>
    </location>
</feature>
<proteinExistence type="predicted"/>
<protein>
    <recommendedName>
        <fullName evidence="14">SH3 domain-containing protein</fullName>
    </recommendedName>
</protein>
<sequence>MSYDYESCFWDPHDDGVNILLTHIQAGIKSCGTVESFFKQRVELEKDYARRLGAINEKLQKNLESSPEYGLLGKSLQTLLEVEKSKAHAHSKQSEIIYRQSYSNTKLFGGELQARYTTLSGKIEKMRIDKFNKRKGCEELTSRLEKATVRARDLRLNENNIIGSKRVEQNEKELAKWENNQQEFKLQLNVLKQEYKASQRYWLHEWGDMTRQLQEMEQARIQFIQAKLQVYIEAGIETSIIEQSKLDLLNSKLVTFTPIDDISRFSSEYGTGRLKEKHRANRLSPASNQDYSINRRVSNGRTSIEDDGADYRSSRVSYNHMGKDSYIDNIRKLSSNLQKRPQNRNSQYGKPADKPHTLQNDNSNSDSTITATSGQRYEPPSRKKTDDQYKDLMKNSENRPITPPPEPQHIEKIPSPEPVKKPVLQPPHSHNGSSNSYTTSESSSNPTDFTTHLKKRESMESMTTSVSSMASSIGDAQRFSKSWNSSTRKRKSINHINQLLNDDSDKTRQTSTNTVINSQFGHKSIPPVEQTRVATNNSRSSKNYDSRRKSMVLESSTNPIEDALYEMERLQGSTQADSKQGRVKDNGLIVTLPLVTRGGETVIKYAKANFPLLDNGAPELANFEKNDYILITEIISDDWYRGEVYDNEKISPQHREGLIPYNFVGILG</sequence>
<evidence type="ECO:0000313" key="13">
    <source>
        <dbReference type="Proteomes" id="UP000750334"/>
    </source>
</evidence>
<gene>
    <name evidence="12" type="ORF">C6P45_001536</name>
</gene>
<feature type="region of interest" description="Disordered" evidence="9">
    <location>
        <begin position="276"/>
        <end position="308"/>
    </location>
</feature>
<evidence type="ECO:0008006" key="14">
    <source>
        <dbReference type="Google" id="ProtNLM"/>
    </source>
</evidence>
<dbReference type="EMBL" id="PUHR01000171">
    <property type="protein sequence ID" value="KAG0660727.1"/>
    <property type="molecule type" value="Genomic_DNA"/>
</dbReference>
<keyword evidence="7 8" id="KW-0175">Coiled coil</keyword>
<evidence type="ECO:0000256" key="1">
    <source>
        <dbReference type="ARBA" id="ARBA00004245"/>
    </source>
</evidence>
<feature type="coiled-coil region" evidence="8">
    <location>
        <begin position="137"/>
        <end position="194"/>
    </location>
</feature>
<dbReference type="PANTHER" id="PTHR23065">
    <property type="entry name" value="PROLINE-SERINE-THREONINE PHOSPHATASE INTERACTING PROTEIN 1"/>
    <property type="match status" value="1"/>
</dbReference>
<dbReference type="InterPro" id="IPR001060">
    <property type="entry name" value="FCH_dom"/>
</dbReference>
<keyword evidence="3" id="KW-0963">Cytoplasm</keyword>
<evidence type="ECO:0000259" key="10">
    <source>
        <dbReference type="PROSITE" id="PS50002"/>
    </source>
</evidence>
<dbReference type="PROSITE" id="PS50002">
    <property type="entry name" value="SH3"/>
    <property type="match status" value="1"/>
</dbReference>
<feature type="domain" description="F-BAR" evidence="11">
    <location>
        <begin position="1"/>
        <end position="265"/>
    </location>
</feature>
<feature type="compositionally biased region" description="Basic and acidic residues" evidence="9">
    <location>
        <begin position="408"/>
        <end position="420"/>
    </location>
</feature>
<evidence type="ECO:0000256" key="6">
    <source>
        <dbReference type="PROSITE-ProRule" id="PRU00192"/>
    </source>
</evidence>
<evidence type="ECO:0000256" key="9">
    <source>
        <dbReference type="SAM" id="MobiDB-lite"/>
    </source>
</evidence>
<evidence type="ECO:0000256" key="8">
    <source>
        <dbReference type="SAM" id="Coils"/>
    </source>
</evidence>
<dbReference type="SMART" id="SM00326">
    <property type="entry name" value="SH3"/>
    <property type="match status" value="1"/>
</dbReference>